<dbReference type="InterPro" id="IPR009875">
    <property type="entry name" value="PilZ_domain"/>
</dbReference>
<gene>
    <name evidence="2" type="ORF">DPPLL_28940</name>
</gene>
<feature type="domain" description="PilZ" evidence="1">
    <location>
        <begin position="7"/>
        <end position="92"/>
    </location>
</feature>
<organism evidence="2 3">
    <name type="scientific">Desulfofustis limnaeus</name>
    <dbReference type="NCBI Taxonomy" id="2740163"/>
    <lineage>
        <taxon>Bacteria</taxon>
        <taxon>Pseudomonadati</taxon>
        <taxon>Thermodesulfobacteriota</taxon>
        <taxon>Desulfobulbia</taxon>
        <taxon>Desulfobulbales</taxon>
        <taxon>Desulfocapsaceae</taxon>
        <taxon>Desulfofustis</taxon>
    </lineage>
</organism>
<evidence type="ECO:0000313" key="2">
    <source>
        <dbReference type="EMBL" id="BDD88529.1"/>
    </source>
</evidence>
<proteinExistence type="predicted"/>
<keyword evidence="3" id="KW-1185">Reference proteome</keyword>
<dbReference type="Pfam" id="PF07238">
    <property type="entry name" value="PilZ"/>
    <property type="match status" value="1"/>
</dbReference>
<evidence type="ECO:0000313" key="3">
    <source>
        <dbReference type="Proteomes" id="UP000830055"/>
    </source>
</evidence>
<dbReference type="Proteomes" id="UP000830055">
    <property type="component" value="Chromosome"/>
</dbReference>
<reference evidence="2 3" key="1">
    <citation type="submission" date="2022-01" db="EMBL/GenBank/DDBJ databases">
        <title>Desulfofustis limnae sp. nov., a novel mesophilic sulfate-reducing bacterium isolated from marsh soil.</title>
        <authorList>
            <person name="Watanabe M."/>
            <person name="Takahashi A."/>
            <person name="Kojima H."/>
            <person name="Fukui M."/>
        </authorList>
    </citation>
    <scope>NUCLEOTIDE SEQUENCE [LARGE SCALE GENOMIC DNA]</scope>
    <source>
        <strain evidence="2 3">PPLL</strain>
    </source>
</reference>
<protein>
    <recommendedName>
        <fullName evidence="1">PilZ domain-containing protein</fullName>
    </recommendedName>
</protein>
<evidence type="ECO:0000259" key="1">
    <source>
        <dbReference type="Pfam" id="PF07238"/>
    </source>
</evidence>
<name>A0ABN6MAY3_9BACT</name>
<accession>A0ABN6MAY3</accession>
<dbReference type="EMBL" id="AP025516">
    <property type="protein sequence ID" value="BDD88529.1"/>
    <property type="molecule type" value="Genomic_DNA"/>
</dbReference>
<dbReference type="SUPFAM" id="SSF141371">
    <property type="entry name" value="PilZ domain-like"/>
    <property type="match status" value="1"/>
</dbReference>
<sequence>MEGDVMEKRRHPRMVMTNLEADISDGKGFFSGVVHDISRFGLSITDVPKRLDRTADIYSVILDGPGTHFKLLARPIWEEDDGTYKIIGAQIENSPWTWTEFVMRHEPESDEDLPSKSN</sequence>